<keyword evidence="3" id="KW-0863">Zinc-finger</keyword>
<dbReference type="SUPFAM" id="SSF55550">
    <property type="entry name" value="SH2 domain"/>
    <property type="match status" value="1"/>
</dbReference>
<keyword evidence="2" id="KW-0344">Guanine-nucleotide releasing factor</keyword>
<dbReference type="Proteomes" id="UP000274131">
    <property type="component" value="Unassembled WGS sequence"/>
</dbReference>
<dbReference type="InterPro" id="IPR036028">
    <property type="entry name" value="SH3-like_dom_sf"/>
</dbReference>
<keyword evidence="3" id="KW-0479">Metal-binding</keyword>
<dbReference type="PROSITE" id="PS50002">
    <property type="entry name" value="SH3"/>
    <property type="match status" value="1"/>
</dbReference>
<dbReference type="InterPro" id="IPR001452">
    <property type="entry name" value="SH3_domain"/>
</dbReference>
<evidence type="ECO:0000256" key="5">
    <source>
        <dbReference type="PROSITE-ProRule" id="PRU00191"/>
    </source>
</evidence>
<dbReference type="SUPFAM" id="SSF50729">
    <property type="entry name" value="PH domain-like"/>
    <property type="match status" value="1"/>
</dbReference>
<dbReference type="SUPFAM" id="SSF50044">
    <property type="entry name" value="SH3-domain"/>
    <property type="match status" value="1"/>
</dbReference>
<feature type="domain" description="DH" evidence="10">
    <location>
        <begin position="242"/>
        <end position="433"/>
    </location>
</feature>
<dbReference type="OrthoDB" id="5340910at2759"/>
<dbReference type="SMART" id="SM00233">
    <property type="entry name" value="PH"/>
    <property type="match status" value="1"/>
</dbReference>
<evidence type="ECO:0000256" key="6">
    <source>
        <dbReference type="PROSITE-ProRule" id="PRU00192"/>
    </source>
</evidence>
<dbReference type="PROSITE" id="PS50001">
    <property type="entry name" value="SH2"/>
    <property type="match status" value="1"/>
</dbReference>
<evidence type="ECO:0000259" key="8">
    <source>
        <dbReference type="PROSITE" id="PS50002"/>
    </source>
</evidence>
<dbReference type="InterPro" id="IPR001849">
    <property type="entry name" value="PH_domain"/>
</dbReference>
<dbReference type="SUPFAM" id="SSF48065">
    <property type="entry name" value="DBL homology domain (DH-domain)"/>
    <property type="match status" value="1"/>
</dbReference>
<dbReference type="Pfam" id="PF22697">
    <property type="entry name" value="SOS1_NGEF_PH"/>
    <property type="match status" value="1"/>
</dbReference>
<dbReference type="InterPro" id="IPR036872">
    <property type="entry name" value="CH_dom_sf"/>
</dbReference>
<feature type="domain" description="SH3" evidence="8">
    <location>
        <begin position="811"/>
        <end position="871"/>
    </location>
</feature>
<evidence type="ECO:0000259" key="9">
    <source>
        <dbReference type="PROSITE" id="PS50003"/>
    </source>
</evidence>
<dbReference type="GO" id="GO:0008270">
    <property type="term" value="F:zinc ion binding"/>
    <property type="evidence" value="ECO:0007669"/>
    <property type="project" value="UniProtKB-KW"/>
</dbReference>
<organism evidence="14">
    <name type="scientific">Enterobius vermicularis</name>
    <name type="common">Human pinworm</name>
    <dbReference type="NCBI Taxonomy" id="51028"/>
    <lineage>
        <taxon>Eukaryota</taxon>
        <taxon>Metazoa</taxon>
        <taxon>Ecdysozoa</taxon>
        <taxon>Nematoda</taxon>
        <taxon>Chromadorea</taxon>
        <taxon>Rhabditida</taxon>
        <taxon>Spirurina</taxon>
        <taxon>Oxyuridomorpha</taxon>
        <taxon>Oxyuroidea</taxon>
        <taxon>Oxyuridae</taxon>
        <taxon>Enterobius</taxon>
    </lineage>
</organism>
<evidence type="ECO:0000313" key="14">
    <source>
        <dbReference type="WBParaSite" id="EVEC_0001061201-mRNA-1"/>
    </source>
</evidence>
<dbReference type="InterPro" id="IPR000219">
    <property type="entry name" value="DH_dom"/>
</dbReference>
<dbReference type="WBParaSite" id="EVEC_0001061201-mRNA-1">
    <property type="protein sequence ID" value="EVEC_0001061201-mRNA-1"/>
    <property type="gene ID" value="EVEC_0001061201"/>
</dbReference>
<evidence type="ECO:0000256" key="4">
    <source>
        <dbReference type="ARBA" id="ARBA00022999"/>
    </source>
</evidence>
<evidence type="ECO:0000259" key="11">
    <source>
        <dbReference type="PROSITE" id="PS50021"/>
    </source>
</evidence>
<gene>
    <name evidence="12" type="ORF">EVEC_LOCUS9955</name>
</gene>
<evidence type="ECO:0000256" key="3">
    <source>
        <dbReference type="ARBA" id="ARBA00022771"/>
    </source>
</evidence>
<protein>
    <submittedName>
        <fullName evidence="14">Protein vav</fullName>
    </submittedName>
</protein>
<evidence type="ECO:0000256" key="1">
    <source>
        <dbReference type="ARBA" id="ARBA00022443"/>
    </source>
</evidence>
<dbReference type="Gene3D" id="2.30.30.40">
    <property type="entry name" value="SH3 Domains"/>
    <property type="match status" value="1"/>
</dbReference>
<sequence>MIGYVMEVVGLPHIVQVVFSFRLYVNIMLVLGMEPWRECVKWMMECGVLDVTHRVGEENATLNEFAMILRDGVLLCMLCNRLSPNCIDTKDLQQRPQMAQFLCCKNICEFLKACQSTFGLDTDDLFDPWDLYRLNDFGKVLATLSKLSQSPLARSSGHNGFTLDLPSVASSEYGNDEAIYRSLKNDAEENEPVVENVYDVGITEDEKTSGEIYDSIVCQRSDSRREKIKESDKWSSWKPETKREHCIKELYDTENNYVEKALNMIIMNFYTPLEGVLPPEDHKTIFMNILELVCIHRSFRDHLSQAVRIAVNLELPRPTEKSMSIGDVFKTWKEKFVAYGLYCSQLPESRSRICQLEKEDPEIRQKILDCGVAANGNQFHLQDLLSIPMQRVLKYHVLLSEMIKLTPVESPDRLSLEEAKEAMQDINSYVNEVKRDYEMKQLVMDIEKSIPDLEMPEGMHLTDYGRLVIDGEIKISDFTKEGSKLKNRYVFVFDKVMLICKSLRGNQYSYRSAHILRNYRIDVDSENSIKFGTLTRKLTANGGHYFSLIPESVESGSALHLCCKTMMQRDNWVQHFEMARLETMTNQKTQKLPDIRFTTIRMKKQLFVRIARNYSPSAKRICTALVSQVSNVQVTKCSRELVHRPTEENILQYGRVVSNPDKIGIVQPEFVHKHRSSTTSLHSAVSSGSITGIDAASLNSLVEKVSLTSPQLPRPAVSSHRNSTESLMSLRSPVGQDYINTEVINQPWYQGSLERREAETRLRDTPHGTYLVRFSNTQQKYVISIRWQSSNRHNLRESFETLDTILGEHYSPNQPYKAIHNFEAANSNFLELKTGQIVYVISRTGEERGWWKGKSGDRVGYFPFSFVKPVD</sequence>
<feature type="domain" description="PH" evidence="9">
    <location>
        <begin position="466"/>
        <end position="581"/>
    </location>
</feature>
<keyword evidence="3" id="KW-0862">Zinc</keyword>
<keyword evidence="1 6" id="KW-0728">SH3 domain</keyword>
<keyword evidence="13" id="KW-1185">Reference proteome</keyword>
<dbReference type="PANTHER" id="PTHR45818:SF3">
    <property type="entry name" value="PROTEIN VAV"/>
    <property type="match status" value="1"/>
</dbReference>
<dbReference type="SMART" id="SM00252">
    <property type="entry name" value="SH2"/>
    <property type="match status" value="1"/>
</dbReference>
<dbReference type="Pfam" id="PF00621">
    <property type="entry name" value="RhoGEF"/>
    <property type="match status" value="1"/>
</dbReference>
<proteinExistence type="predicted"/>
<evidence type="ECO:0000313" key="13">
    <source>
        <dbReference type="Proteomes" id="UP000274131"/>
    </source>
</evidence>
<feature type="domain" description="SH2" evidence="7">
    <location>
        <begin position="748"/>
        <end position="793"/>
    </location>
</feature>
<dbReference type="InterPro" id="IPR000980">
    <property type="entry name" value="SH2"/>
</dbReference>
<dbReference type="InterPro" id="IPR055251">
    <property type="entry name" value="SOS1_NGEF_PH"/>
</dbReference>
<dbReference type="Gene3D" id="2.30.29.30">
    <property type="entry name" value="Pleckstrin-homology domain (PH domain)/Phosphotyrosine-binding domain (PTB)"/>
    <property type="match status" value="1"/>
</dbReference>
<dbReference type="CDD" id="cd00160">
    <property type="entry name" value="RhoGEF"/>
    <property type="match status" value="1"/>
</dbReference>
<dbReference type="SMART" id="SM00033">
    <property type="entry name" value="CH"/>
    <property type="match status" value="1"/>
</dbReference>
<evidence type="ECO:0000313" key="12">
    <source>
        <dbReference type="EMBL" id="VDD95204.1"/>
    </source>
</evidence>
<dbReference type="Gene3D" id="1.20.900.10">
    <property type="entry name" value="Dbl homology (DH) domain"/>
    <property type="match status" value="1"/>
</dbReference>
<dbReference type="Gene3D" id="1.10.418.10">
    <property type="entry name" value="Calponin-like domain"/>
    <property type="match status" value="1"/>
</dbReference>
<dbReference type="Pfam" id="PF00307">
    <property type="entry name" value="CH"/>
    <property type="match status" value="1"/>
</dbReference>
<dbReference type="PROSITE" id="PS50010">
    <property type="entry name" value="DH_2"/>
    <property type="match status" value="1"/>
</dbReference>
<feature type="domain" description="Calponin-homology (CH)" evidence="11">
    <location>
        <begin position="33"/>
        <end position="152"/>
    </location>
</feature>
<dbReference type="PANTHER" id="PTHR45818">
    <property type="entry name" value="PROTEIN VAV"/>
    <property type="match status" value="1"/>
</dbReference>
<evidence type="ECO:0000256" key="2">
    <source>
        <dbReference type="ARBA" id="ARBA00022658"/>
    </source>
</evidence>
<dbReference type="Pfam" id="PF00017">
    <property type="entry name" value="SH2"/>
    <property type="match status" value="1"/>
</dbReference>
<keyword evidence="4 5" id="KW-0727">SH2 domain</keyword>
<dbReference type="SMART" id="SM00325">
    <property type="entry name" value="RhoGEF"/>
    <property type="match status" value="1"/>
</dbReference>
<dbReference type="PROSITE" id="PS50003">
    <property type="entry name" value="PH_DOMAIN"/>
    <property type="match status" value="1"/>
</dbReference>
<dbReference type="SUPFAM" id="SSF47576">
    <property type="entry name" value="Calponin-homology domain, CH-domain"/>
    <property type="match status" value="1"/>
</dbReference>
<reference evidence="12 13" key="2">
    <citation type="submission" date="2018-10" db="EMBL/GenBank/DDBJ databases">
        <authorList>
            <consortium name="Pathogen Informatics"/>
        </authorList>
    </citation>
    <scope>NUCLEOTIDE SEQUENCE [LARGE SCALE GENOMIC DNA]</scope>
</reference>
<dbReference type="InterPro" id="IPR011993">
    <property type="entry name" value="PH-like_dom_sf"/>
</dbReference>
<dbReference type="PROSITE" id="PS50021">
    <property type="entry name" value="CH"/>
    <property type="match status" value="1"/>
</dbReference>
<dbReference type="GO" id="GO:0005085">
    <property type="term" value="F:guanyl-nucleotide exchange factor activity"/>
    <property type="evidence" value="ECO:0007669"/>
    <property type="project" value="UniProtKB-KW"/>
</dbReference>
<dbReference type="STRING" id="51028.A0A0N4VIF9"/>
<dbReference type="GO" id="GO:0005737">
    <property type="term" value="C:cytoplasm"/>
    <property type="evidence" value="ECO:0007669"/>
    <property type="project" value="TreeGrafter"/>
</dbReference>
<dbReference type="InterPro" id="IPR001715">
    <property type="entry name" value="CH_dom"/>
</dbReference>
<dbReference type="Pfam" id="PF07653">
    <property type="entry name" value="SH3_2"/>
    <property type="match status" value="1"/>
</dbReference>
<evidence type="ECO:0000259" key="7">
    <source>
        <dbReference type="PROSITE" id="PS50001"/>
    </source>
</evidence>
<reference evidence="14" key="1">
    <citation type="submission" date="2017-02" db="UniProtKB">
        <authorList>
            <consortium name="WormBaseParasite"/>
        </authorList>
    </citation>
    <scope>IDENTIFICATION</scope>
</reference>
<dbReference type="Gene3D" id="3.30.505.10">
    <property type="entry name" value="SH2 domain"/>
    <property type="match status" value="1"/>
</dbReference>
<accession>A0A0N4VIF9</accession>
<name>A0A0N4VIF9_ENTVE</name>
<dbReference type="InterPro" id="IPR036860">
    <property type="entry name" value="SH2_dom_sf"/>
</dbReference>
<dbReference type="GO" id="GO:0016477">
    <property type="term" value="P:cell migration"/>
    <property type="evidence" value="ECO:0007669"/>
    <property type="project" value="TreeGrafter"/>
</dbReference>
<evidence type="ECO:0000259" key="10">
    <source>
        <dbReference type="PROSITE" id="PS50010"/>
    </source>
</evidence>
<dbReference type="EMBL" id="UXUI01010412">
    <property type="protein sequence ID" value="VDD95204.1"/>
    <property type="molecule type" value="Genomic_DNA"/>
</dbReference>
<dbReference type="InterPro" id="IPR035899">
    <property type="entry name" value="DBL_dom_sf"/>
</dbReference>
<dbReference type="SMART" id="SM00326">
    <property type="entry name" value="SH3"/>
    <property type="match status" value="1"/>
</dbReference>
<dbReference type="CDD" id="cd21201">
    <property type="entry name" value="CH_VAV"/>
    <property type="match status" value="1"/>
</dbReference>
<dbReference type="AlphaFoldDB" id="A0A0N4VIF9"/>